<evidence type="ECO:0000313" key="1">
    <source>
        <dbReference type="EMBL" id="MFC0590895.1"/>
    </source>
</evidence>
<comment type="caution">
    <text evidence="1">The sequence shown here is derived from an EMBL/GenBank/DDBJ whole genome shotgun (WGS) entry which is preliminary data.</text>
</comment>
<proteinExistence type="predicted"/>
<name>A0ABV6PM42_9SPHN</name>
<dbReference type="Pfam" id="PF19135">
    <property type="entry name" value="DUF5818"/>
    <property type="match status" value="1"/>
</dbReference>
<dbReference type="EMBL" id="JBHLTL010000011">
    <property type="protein sequence ID" value="MFC0590895.1"/>
    <property type="molecule type" value="Genomic_DNA"/>
</dbReference>
<organism evidence="1 2">
    <name type="scientific">Novosphingobium aquiterrae</name>
    <dbReference type="NCBI Taxonomy" id="624388"/>
    <lineage>
        <taxon>Bacteria</taxon>
        <taxon>Pseudomonadati</taxon>
        <taxon>Pseudomonadota</taxon>
        <taxon>Alphaproteobacteria</taxon>
        <taxon>Sphingomonadales</taxon>
        <taxon>Sphingomonadaceae</taxon>
        <taxon>Novosphingobium</taxon>
    </lineage>
</organism>
<reference evidence="1 2" key="1">
    <citation type="submission" date="2024-09" db="EMBL/GenBank/DDBJ databases">
        <authorList>
            <person name="Sun Q."/>
            <person name="Mori K."/>
        </authorList>
    </citation>
    <scope>NUCLEOTIDE SEQUENCE [LARGE SCALE GENOMIC DNA]</scope>
    <source>
        <strain evidence="1 2">NCAIM B.02537</strain>
    </source>
</reference>
<keyword evidence="2" id="KW-1185">Reference proteome</keyword>
<protein>
    <submittedName>
        <fullName evidence="1">DUF5818 domain-containing protein</fullName>
    </submittedName>
</protein>
<accession>A0ABV6PM42</accession>
<dbReference type="Proteomes" id="UP001589943">
    <property type="component" value="Unassembled WGS sequence"/>
</dbReference>
<sequence length="76" mass="8227">MSSSFGNGINRRRRVSGVLNHGGRGLNILTDAGDLWVIDRDDVDIDPDLLGCRVTAEGTQAGFDRLNVEWIGEADA</sequence>
<gene>
    <name evidence="1" type="ORF">ACFFF7_15935</name>
</gene>
<evidence type="ECO:0000313" key="2">
    <source>
        <dbReference type="Proteomes" id="UP001589943"/>
    </source>
</evidence>
<dbReference type="InterPro" id="IPR043856">
    <property type="entry name" value="DUF5818"/>
</dbReference>